<dbReference type="EMBL" id="JBHTOG010000036">
    <property type="protein sequence ID" value="MFD1432431.1"/>
    <property type="molecule type" value="Genomic_DNA"/>
</dbReference>
<name>A0ABW4CRX7_9LACO</name>
<keyword evidence="1" id="KW-0805">Transcription regulation</keyword>
<evidence type="ECO:0000259" key="5">
    <source>
        <dbReference type="PROSITE" id="PS50977"/>
    </source>
</evidence>
<dbReference type="RefSeq" id="WP_125697348.1">
    <property type="nucleotide sequence ID" value="NZ_JBHTOG010000036.1"/>
</dbReference>
<accession>A0ABW4CRX7</accession>
<dbReference type="InterPro" id="IPR009057">
    <property type="entry name" value="Homeodomain-like_sf"/>
</dbReference>
<dbReference type="PROSITE" id="PS50977">
    <property type="entry name" value="HTH_TETR_2"/>
    <property type="match status" value="1"/>
</dbReference>
<comment type="caution">
    <text evidence="6">The sequence shown here is derived from an EMBL/GenBank/DDBJ whole genome shotgun (WGS) entry which is preliminary data.</text>
</comment>
<evidence type="ECO:0000256" key="4">
    <source>
        <dbReference type="PROSITE-ProRule" id="PRU00335"/>
    </source>
</evidence>
<dbReference type="Gene3D" id="1.10.357.10">
    <property type="entry name" value="Tetracycline Repressor, domain 2"/>
    <property type="match status" value="1"/>
</dbReference>
<dbReference type="PANTHER" id="PTHR47506">
    <property type="entry name" value="TRANSCRIPTIONAL REGULATORY PROTEIN"/>
    <property type="match status" value="1"/>
</dbReference>
<feature type="domain" description="HTH tetR-type" evidence="5">
    <location>
        <begin position="11"/>
        <end position="71"/>
    </location>
</feature>
<keyword evidence="3" id="KW-0804">Transcription</keyword>
<proteinExistence type="predicted"/>
<dbReference type="Pfam" id="PF17924">
    <property type="entry name" value="TetR_C_19"/>
    <property type="match status" value="1"/>
</dbReference>
<dbReference type="Proteomes" id="UP001597192">
    <property type="component" value="Unassembled WGS sequence"/>
</dbReference>
<dbReference type="Pfam" id="PF00440">
    <property type="entry name" value="TetR_N"/>
    <property type="match status" value="1"/>
</dbReference>
<dbReference type="PANTHER" id="PTHR47506:SF1">
    <property type="entry name" value="HTH-TYPE TRANSCRIPTIONAL REGULATOR YJDC"/>
    <property type="match status" value="1"/>
</dbReference>
<evidence type="ECO:0000313" key="6">
    <source>
        <dbReference type="EMBL" id="MFD1432431.1"/>
    </source>
</evidence>
<organism evidence="6 7">
    <name type="scientific">Lacticaseibacillus yichunensis</name>
    <dbReference type="NCBI Taxonomy" id="2486015"/>
    <lineage>
        <taxon>Bacteria</taxon>
        <taxon>Bacillati</taxon>
        <taxon>Bacillota</taxon>
        <taxon>Bacilli</taxon>
        <taxon>Lactobacillales</taxon>
        <taxon>Lactobacillaceae</taxon>
        <taxon>Lacticaseibacillus</taxon>
    </lineage>
</organism>
<feature type="DNA-binding region" description="H-T-H motif" evidence="4">
    <location>
        <begin position="34"/>
        <end position="53"/>
    </location>
</feature>
<evidence type="ECO:0000256" key="1">
    <source>
        <dbReference type="ARBA" id="ARBA00023015"/>
    </source>
</evidence>
<keyword evidence="2 4" id="KW-0238">DNA-binding</keyword>
<evidence type="ECO:0000256" key="2">
    <source>
        <dbReference type="ARBA" id="ARBA00023125"/>
    </source>
</evidence>
<protein>
    <submittedName>
        <fullName evidence="6">TetR family transcriptional regulator</fullName>
    </submittedName>
</protein>
<dbReference type="SUPFAM" id="SSF46689">
    <property type="entry name" value="Homeodomain-like"/>
    <property type="match status" value="1"/>
</dbReference>
<reference evidence="7" key="1">
    <citation type="journal article" date="2019" name="Int. J. Syst. Evol. Microbiol.">
        <title>The Global Catalogue of Microorganisms (GCM) 10K type strain sequencing project: providing services to taxonomists for standard genome sequencing and annotation.</title>
        <authorList>
            <consortium name="The Broad Institute Genomics Platform"/>
            <consortium name="The Broad Institute Genome Sequencing Center for Infectious Disease"/>
            <person name="Wu L."/>
            <person name="Ma J."/>
        </authorList>
    </citation>
    <scope>NUCLEOTIDE SEQUENCE [LARGE SCALE GENOMIC DNA]</scope>
    <source>
        <strain evidence="7">CCM 8947</strain>
    </source>
</reference>
<gene>
    <name evidence="6" type="ORF">ACFQ47_07010</name>
</gene>
<dbReference type="InterPro" id="IPR001647">
    <property type="entry name" value="HTH_TetR"/>
</dbReference>
<sequence>MPKSTFYRLADEKRQRLIVAAYNEFSRAPFADASISNIIKEAGIPRGSFYQYFEDKSDVFFYLLDLIRQSANVWLKDALSANHGDLFATMHEVVERLVETITTGPYHAFYSNLFMYMDFHSADKMAREGTGPVMPPHGPKKGEVSSFLLENVDRDRLRVKADDDLRVLIHQLFGMLMQSIGHYFNQLASGAQLSSDELKRRLDQQLDWLQFGVGETKEEKQ</sequence>
<evidence type="ECO:0000313" key="7">
    <source>
        <dbReference type="Proteomes" id="UP001597192"/>
    </source>
</evidence>
<evidence type="ECO:0000256" key="3">
    <source>
        <dbReference type="ARBA" id="ARBA00023163"/>
    </source>
</evidence>
<keyword evidence="7" id="KW-1185">Reference proteome</keyword>